<protein>
    <submittedName>
        <fullName evidence="1">Uncharacterized protein</fullName>
    </submittedName>
</protein>
<organism evidence="1 2">
    <name type="scientific">Brachionus plicatilis</name>
    <name type="common">Marine rotifer</name>
    <name type="synonym">Brachionus muelleri</name>
    <dbReference type="NCBI Taxonomy" id="10195"/>
    <lineage>
        <taxon>Eukaryota</taxon>
        <taxon>Metazoa</taxon>
        <taxon>Spiralia</taxon>
        <taxon>Gnathifera</taxon>
        <taxon>Rotifera</taxon>
        <taxon>Eurotatoria</taxon>
        <taxon>Monogononta</taxon>
        <taxon>Pseudotrocha</taxon>
        <taxon>Ploima</taxon>
        <taxon>Brachionidae</taxon>
        <taxon>Brachionus</taxon>
    </lineage>
</organism>
<comment type="caution">
    <text evidence="1">The sequence shown here is derived from an EMBL/GenBank/DDBJ whole genome shotgun (WGS) entry which is preliminary data.</text>
</comment>
<dbReference type="EMBL" id="REGN01000564">
    <property type="protein sequence ID" value="RNA40994.1"/>
    <property type="molecule type" value="Genomic_DNA"/>
</dbReference>
<keyword evidence="2" id="KW-1185">Reference proteome</keyword>
<dbReference type="Proteomes" id="UP000276133">
    <property type="component" value="Unassembled WGS sequence"/>
</dbReference>
<dbReference type="AlphaFoldDB" id="A0A3M7SYZ6"/>
<gene>
    <name evidence="1" type="ORF">BpHYR1_044517</name>
</gene>
<sequence>MLSSNTINQSCLRKLLNCKAHRLNELLWILKFFLSNFNSCFYSIYFPASSDDSTKTKAISINLILLFISKTFKYTYYFGDQNDHIPAELVKSQSHESNL</sequence>
<accession>A0A3M7SYZ6</accession>
<reference evidence="1 2" key="1">
    <citation type="journal article" date="2018" name="Sci. Rep.">
        <title>Genomic signatures of local adaptation to the degree of environmental predictability in rotifers.</title>
        <authorList>
            <person name="Franch-Gras L."/>
            <person name="Hahn C."/>
            <person name="Garcia-Roger E.M."/>
            <person name="Carmona M.J."/>
            <person name="Serra M."/>
            <person name="Gomez A."/>
        </authorList>
    </citation>
    <scope>NUCLEOTIDE SEQUENCE [LARGE SCALE GENOMIC DNA]</scope>
    <source>
        <strain evidence="1">HYR1</strain>
    </source>
</reference>
<evidence type="ECO:0000313" key="2">
    <source>
        <dbReference type="Proteomes" id="UP000276133"/>
    </source>
</evidence>
<evidence type="ECO:0000313" key="1">
    <source>
        <dbReference type="EMBL" id="RNA40994.1"/>
    </source>
</evidence>
<name>A0A3M7SYZ6_BRAPC</name>
<proteinExistence type="predicted"/>